<accession>A0A3B1AAZ0</accession>
<name>A0A3B1AAZ0_9ZZZZ</name>
<reference evidence="2" key="1">
    <citation type="submission" date="2018-06" db="EMBL/GenBank/DDBJ databases">
        <authorList>
            <person name="Zhirakovskaya E."/>
        </authorList>
    </citation>
    <scope>NUCLEOTIDE SEQUENCE</scope>
</reference>
<sequence>MTDAAKEPSKEPEKQDLYFSVNSENALENEQAWYQDNLDTVMPLLIIAVGLFQFLLRKWILPLSDEVISKLENQFPTQGLIYMPEFGLALIIFGSILLLVFNI</sequence>
<feature type="transmembrane region" description="Helical" evidence="1">
    <location>
        <begin position="80"/>
        <end position="101"/>
    </location>
</feature>
<evidence type="ECO:0000313" key="2">
    <source>
        <dbReference type="EMBL" id="VAW89986.1"/>
    </source>
</evidence>
<keyword evidence="1" id="KW-1133">Transmembrane helix</keyword>
<gene>
    <name evidence="2" type="ORF">MNBD_GAMMA17-1845</name>
</gene>
<dbReference type="EMBL" id="UOFQ01000164">
    <property type="protein sequence ID" value="VAW89986.1"/>
    <property type="molecule type" value="Genomic_DNA"/>
</dbReference>
<keyword evidence="1" id="KW-0472">Membrane</keyword>
<feature type="transmembrane region" description="Helical" evidence="1">
    <location>
        <begin position="41"/>
        <end position="60"/>
    </location>
</feature>
<evidence type="ECO:0000256" key="1">
    <source>
        <dbReference type="SAM" id="Phobius"/>
    </source>
</evidence>
<keyword evidence="1" id="KW-0812">Transmembrane</keyword>
<proteinExistence type="predicted"/>
<protein>
    <submittedName>
        <fullName evidence="2">Uncharacterized protein</fullName>
    </submittedName>
</protein>
<dbReference type="AlphaFoldDB" id="A0A3B1AAZ0"/>
<organism evidence="2">
    <name type="scientific">hydrothermal vent metagenome</name>
    <dbReference type="NCBI Taxonomy" id="652676"/>
    <lineage>
        <taxon>unclassified sequences</taxon>
        <taxon>metagenomes</taxon>
        <taxon>ecological metagenomes</taxon>
    </lineage>
</organism>